<protein>
    <recommendedName>
        <fullName evidence="7">DUF86 domain-containing protein</fullName>
    </recommendedName>
</protein>
<organism evidence="6">
    <name type="scientific">marine sediment metagenome</name>
    <dbReference type="NCBI Taxonomy" id="412755"/>
    <lineage>
        <taxon>unclassified sequences</taxon>
        <taxon>metagenomes</taxon>
        <taxon>ecological metagenomes</taxon>
    </lineage>
</organism>
<keyword evidence="2" id="KW-1277">Toxin-antitoxin system</keyword>
<dbReference type="InterPro" id="IPR008201">
    <property type="entry name" value="HepT-like"/>
</dbReference>
<gene>
    <name evidence="6" type="ORF">S03H2_05624</name>
</gene>
<proteinExistence type="predicted"/>
<evidence type="ECO:0000256" key="1">
    <source>
        <dbReference type="ARBA" id="ARBA00022553"/>
    </source>
</evidence>
<keyword evidence="4" id="KW-0547">Nucleotide-binding</keyword>
<dbReference type="PANTHER" id="PTHR34139">
    <property type="entry name" value="UPF0331 PROTEIN MJ0127"/>
    <property type="match status" value="1"/>
</dbReference>
<dbReference type="PANTHER" id="PTHR34139:SF1">
    <property type="entry name" value="RNASE MJ1380-RELATED"/>
    <property type="match status" value="1"/>
</dbReference>
<dbReference type="GO" id="GO:0000166">
    <property type="term" value="F:nucleotide binding"/>
    <property type="evidence" value="ECO:0007669"/>
    <property type="project" value="UniProtKB-KW"/>
</dbReference>
<evidence type="ECO:0008006" key="7">
    <source>
        <dbReference type="Google" id="ProtNLM"/>
    </source>
</evidence>
<evidence type="ECO:0000256" key="3">
    <source>
        <dbReference type="ARBA" id="ARBA00022722"/>
    </source>
</evidence>
<dbReference type="AlphaFoldDB" id="X1FD40"/>
<keyword evidence="5" id="KW-0378">Hydrolase</keyword>
<comment type="caution">
    <text evidence="6">The sequence shown here is derived from an EMBL/GenBank/DDBJ whole genome shotgun (WGS) entry which is preliminary data.</text>
</comment>
<evidence type="ECO:0000256" key="2">
    <source>
        <dbReference type="ARBA" id="ARBA00022649"/>
    </source>
</evidence>
<evidence type="ECO:0000256" key="4">
    <source>
        <dbReference type="ARBA" id="ARBA00022741"/>
    </source>
</evidence>
<evidence type="ECO:0000256" key="5">
    <source>
        <dbReference type="ARBA" id="ARBA00022801"/>
    </source>
</evidence>
<keyword evidence="3" id="KW-0540">Nuclease</keyword>
<sequence>MQREYKLYLEDILASISKISKYIDVMSFEEFSTHSLVQDAVVRNLGIIGEASRNIPDKIREMKENIDWRKMTRLRDIITTTNFTTNLDIVWEIISDRIPELEKAVKEILNHIDN</sequence>
<dbReference type="GO" id="GO:0016787">
    <property type="term" value="F:hydrolase activity"/>
    <property type="evidence" value="ECO:0007669"/>
    <property type="project" value="UniProtKB-KW"/>
</dbReference>
<dbReference type="EMBL" id="BARU01002369">
    <property type="protein sequence ID" value="GAH27329.1"/>
    <property type="molecule type" value="Genomic_DNA"/>
</dbReference>
<name>X1FD40_9ZZZZ</name>
<accession>X1FD40</accession>
<dbReference type="Pfam" id="PF01934">
    <property type="entry name" value="HepT-like"/>
    <property type="match status" value="1"/>
</dbReference>
<dbReference type="GO" id="GO:0110001">
    <property type="term" value="C:toxin-antitoxin complex"/>
    <property type="evidence" value="ECO:0007669"/>
    <property type="project" value="InterPro"/>
</dbReference>
<reference evidence="6" key="1">
    <citation type="journal article" date="2014" name="Front. Microbiol.">
        <title>High frequency of phylogenetically diverse reductive dehalogenase-homologous genes in deep subseafloor sedimentary metagenomes.</title>
        <authorList>
            <person name="Kawai M."/>
            <person name="Futagami T."/>
            <person name="Toyoda A."/>
            <person name="Takaki Y."/>
            <person name="Nishi S."/>
            <person name="Hori S."/>
            <person name="Arai W."/>
            <person name="Tsubouchi T."/>
            <person name="Morono Y."/>
            <person name="Uchiyama I."/>
            <person name="Ito T."/>
            <person name="Fujiyama A."/>
            <person name="Inagaki F."/>
            <person name="Takami H."/>
        </authorList>
    </citation>
    <scope>NUCLEOTIDE SEQUENCE</scope>
    <source>
        <strain evidence="6">Expedition CK06-06</strain>
    </source>
</reference>
<evidence type="ECO:0000313" key="6">
    <source>
        <dbReference type="EMBL" id="GAH27329.1"/>
    </source>
</evidence>
<dbReference type="GO" id="GO:0004540">
    <property type="term" value="F:RNA nuclease activity"/>
    <property type="evidence" value="ECO:0007669"/>
    <property type="project" value="InterPro"/>
</dbReference>
<keyword evidence="1" id="KW-0597">Phosphoprotein</keyword>
<dbReference type="InterPro" id="IPR051813">
    <property type="entry name" value="HepT_RNase_toxin"/>
</dbReference>